<evidence type="ECO:0000256" key="3">
    <source>
        <dbReference type="PIRSR" id="PIRSR639383-2"/>
    </source>
</evidence>
<evidence type="ECO:0000313" key="6">
    <source>
        <dbReference type="EMBL" id="QDV72271.1"/>
    </source>
</evidence>
<evidence type="ECO:0000259" key="5">
    <source>
        <dbReference type="PROSITE" id="PS51084"/>
    </source>
</evidence>
<evidence type="ECO:0000313" key="7">
    <source>
        <dbReference type="Proteomes" id="UP000316426"/>
    </source>
</evidence>
<dbReference type="Gene3D" id="3.30.428.10">
    <property type="entry name" value="HIT-like"/>
    <property type="match status" value="1"/>
</dbReference>
<dbReference type="GO" id="GO:0000166">
    <property type="term" value="F:nucleotide binding"/>
    <property type="evidence" value="ECO:0007669"/>
    <property type="project" value="UniProtKB-KW"/>
</dbReference>
<dbReference type="CDD" id="cd01275">
    <property type="entry name" value="FHIT"/>
    <property type="match status" value="1"/>
</dbReference>
<proteinExistence type="predicted"/>
<keyword evidence="6" id="KW-0808">Transferase</keyword>
<keyword evidence="7" id="KW-1185">Reference proteome</keyword>
<feature type="binding site" evidence="3">
    <location>
        <position position="71"/>
    </location>
    <ligand>
        <name>substrate</name>
    </ligand>
</feature>
<accession>A0A518K394</accession>
<dbReference type="Pfam" id="PF01230">
    <property type="entry name" value="HIT"/>
    <property type="match status" value="1"/>
</dbReference>
<protein>
    <submittedName>
        <fullName evidence="6">AP-4-A phosphorylase</fullName>
        <ecNumber evidence="6">2.7.7.53</ecNumber>
    </submittedName>
</protein>
<dbReference type="PANTHER" id="PTHR42997">
    <property type="entry name" value="HIT FAMILY HYDROLASE"/>
    <property type="match status" value="1"/>
</dbReference>
<reference evidence="6 7" key="1">
    <citation type="submission" date="2019-02" db="EMBL/GenBank/DDBJ databases">
        <title>Deep-cultivation of Planctomycetes and their phenomic and genomic characterization uncovers novel biology.</title>
        <authorList>
            <person name="Wiegand S."/>
            <person name="Jogler M."/>
            <person name="Boedeker C."/>
            <person name="Pinto D."/>
            <person name="Vollmers J."/>
            <person name="Rivas-Marin E."/>
            <person name="Kohn T."/>
            <person name="Peeters S.H."/>
            <person name="Heuer A."/>
            <person name="Rast P."/>
            <person name="Oberbeckmann S."/>
            <person name="Bunk B."/>
            <person name="Jeske O."/>
            <person name="Meyerdierks A."/>
            <person name="Storesund J.E."/>
            <person name="Kallscheuer N."/>
            <person name="Luecker S."/>
            <person name="Lage O.M."/>
            <person name="Pohl T."/>
            <person name="Merkel B.J."/>
            <person name="Hornburger P."/>
            <person name="Mueller R.-W."/>
            <person name="Bruemmer F."/>
            <person name="Labrenz M."/>
            <person name="Spormann A.M."/>
            <person name="Op den Camp H."/>
            <person name="Overmann J."/>
            <person name="Amann R."/>
            <person name="Jetten M.S.M."/>
            <person name="Mascher T."/>
            <person name="Medema M.H."/>
            <person name="Devos D.P."/>
            <person name="Kaster A.-K."/>
            <person name="Ovreas L."/>
            <person name="Rohde M."/>
            <person name="Galperin M.Y."/>
            <person name="Jogler C."/>
        </authorList>
    </citation>
    <scope>NUCLEOTIDE SEQUENCE [LARGE SCALE GENOMIC DNA]</scope>
    <source>
        <strain evidence="6 7">Spa11</strain>
    </source>
</reference>
<name>A0A518K394_9BACT</name>
<dbReference type="InterPro" id="IPR039383">
    <property type="entry name" value="FHIT"/>
</dbReference>
<evidence type="ECO:0000256" key="4">
    <source>
        <dbReference type="PROSITE-ProRule" id="PRU00464"/>
    </source>
</evidence>
<keyword evidence="1" id="KW-0547">Nucleotide-binding</keyword>
<feature type="short sequence motif" description="Histidine triad motif" evidence="4">
    <location>
        <begin position="139"/>
        <end position="143"/>
    </location>
</feature>
<dbReference type="KEGG" id="bmei:Spa11_04450"/>
<feature type="binding site" evidence="3">
    <location>
        <position position="143"/>
    </location>
    <ligand>
        <name>substrate</name>
    </ligand>
</feature>
<feature type="domain" description="HIT" evidence="5">
    <location>
        <begin position="40"/>
        <end position="154"/>
    </location>
</feature>
<dbReference type="InterPro" id="IPR052908">
    <property type="entry name" value="AP-4-A_phosphorylase"/>
</dbReference>
<dbReference type="PROSITE" id="PS51084">
    <property type="entry name" value="HIT_2"/>
    <property type="match status" value="1"/>
</dbReference>
<evidence type="ECO:0000256" key="1">
    <source>
        <dbReference type="ARBA" id="ARBA00022741"/>
    </source>
</evidence>
<dbReference type="AlphaFoldDB" id="A0A518K394"/>
<sequence>MHDNDRLWAPWRLGYIKGTEAADAPPAPSSWITGADQRCFLCQAAANYDDATADSSLLVAARDEHVVTVLNRYPYSNCHVLVSPRRHAATLAELTDAEHLAAIRTLTRLTESLSAGIGAQGFNIGLNLGAIAGAGVPGHLHWHLVPRWPGDHNFMPTLAGVRVIPQSLEAAWEIVRDCLVR</sequence>
<gene>
    <name evidence="6" type="ORF">Spa11_04450</name>
</gene>
<dbReference type="SUPFAM" id="SSF54197">
    <property type="entry name" value="HIT-like"/>
    <property type="match status" value="1"/>
</dbReference>
<dbReference type="EMBL" id="CP036349">
    <property type="protein sequence ID" value="QDV72271.1"/>
    <property type="molecule type" value="Genomic_DNA"/>
</dbReference>
<keyword evidence="6" id="KW-0548">Nucleotidyltransferase</keyword>
<dbReference type="Proteomes" id="UP000316426">
    <property type="component" value="Chromosome"/>
</dbReference>
<dbReference type="InterPro" id="IPR011146">
    <property type="entry name" value="HIT-like"/>
</dbReference>
<feature type="active site" description="Tele-AMP-histidine intermediate" evidence="2">
    <location>
        <position position="141"/>
    </location>
</feature>
<organism evidence="6 7">
    <name type="scientific">Botrimarina mediterranea</name>
    <dbReference type="NCBI Taxonomy" id="2528022"/>
    <lineage>
        <taxon>Bacteria</taxon>
        <taxon>Pseudomonadati</taxon>
        <taxon>Planctomycetota</taxon>
        <taxon>Planctomycetia</taxon>
        <taxon>Pirellulales</taxon>
        <taxon>Lacipirellulaceae</taxon>
        <taxon>Botrimarina</taxon>
    </lineage>
</organism>
<dbReference type="GO" id="GO:0003877">
    <property type="term" value="F:ATP:ADP adenylyltransferase activity"/>
    <property type="evidence" value="ECO:0007669"/>
    <property type="project" value="UniProtKB-EC"/>
</dbReference>
<dbReference type="EC" id="2.7.7.53" evidence="6"/>
<dbReference type="InterPro" id="IPR036265">
    <property type="entry name" value="HIT-like_sf"/>
</dbReference>
<evidence type="ECO:0000256" key="2">
    <source>
        <dbReference type="PIRSR" id="PIRSR639383-1"/>
    </source>
</evidence>
<dbReference type="RefSeq" id="WP_145106386.1">
    <property type="nucleotide sequence ID" value="NZ_CP036349.1"/>
</dbReference>
<dbReference type="PANTHER" id="PTHR42997:SF1">
    <property type="entry name" value="AP-4-A PHOSPHORYLASE"/>
    <property type="match status" value="1"/>
</dbReference>
<feature type="binding site" evidence="3">
    <location>
        <begin position="133"/>
        <end position="136"/>
    </location>
    <ligand>
        <name>substrate</name>
    </ligand>
</feature>